<accession>A0A409YPB1</accession>
<evidence type="ECO:0000256" key="1">
    <source>
        <dbReference type="ARBA" id="ARBA00004606"/>
    </source>
</evidence>
<keyword evidence="5 10" id="KW-1133">Transmembrane helix</keyword>
<evidence type="ECO:0000256" key="4">
    <source>
        <dbReference type="ARBA" id="ARBA00022968"/>
    </source>
</evidence>
<dbReference type="InterPro" id="IPR013320">
    <property type="entry name" value="ConA-like_dom_sf"/>
</dbReference>
<dbReference type="GO" id="GO:0015926">
    <property type="term" value="F:glucosidase activity"/>
    <property type="evidence" value="ECO:0007669"/>
    <property type="project" value="TreeGrafter"/>
</dbReference>
<organism evidence="12 13">
    <name type="scientific">Gymnopilus dilepis</name>
    <dbReference type="NCBI Taxonomy" id="231916"/>
    <lineage>
        <taxon>Eukaryota</taxon>
        <taxon>Fungi</taxon>
        <taxon>Dikarya</taxon>
        <taxon>Basidiomycota</taxon>
        <taxon>Agaricomycotina</taxon>
        <taxon>Agaricomycetes</taxon>
        <taxon>Agaricomycetidae</taxon>
        <taxon>Agaricales</taxon>
        <taxon>Agaricineae</taxon>
        <taxon>Hymenogastraceae</taxon>
        <taxon>Gymnopilus</taxon>
    </lineage>
</organism>
<dbReference type="GO" id="GO:0031505">
    <property type="term" value="P:fungal-type cell wall organization"/>
    <property type="evidence" value="ECO:0007669"/>
    <property type="project" value="TreeGrafter"/>
</dbReference>
<feature type="region of interest" description="Disordered" evidence="9">
    <location>
        <begin position="1"/>
        <end position="71"/>
    </location>
</feature>
<keyword evidence="3 10" id="KW-0812">Transmembrane</keyword>
<keyword evidence="13" id="KW-1185">Reference proteome</keyword>
<gene>
    <name evidence="12" type="ORF">CVT26_012997</name>
</gene>
<dbReference type="PANTHER" id="PTHR31361:SF1">
    <property type="entry name" value="BETA-GLUCAN SYNTHESIS-ASSOCIATED PROTEIN KRE6-RELATED"/>
    <property type="match status" value="1"/>
</dbReference>
<comment type="subcellular location">
    <subcellularLocation>
        <location evidence="1">Membrane</location>
        <topology evidence="1">Single-pass type II membrane protein</topology>
    </subcellularLocation>
</comment>
<dbReference type="EMBL" id="NHYE01000562">
    <property type="protein sequence ID" value="PPR04842.1"/>
    <property type="molecule type" value="Genomic_DNA"/>
</dbReference>
<dbReference type="SUPFAM" id="SSF49899">
    <property type="entry name" value="Concanavalin A-like lectins/glucanases"/>
    <property type="match status" value="1"/>
</dbReference>
<dbReference type="PROSITE" id="PS51762">
    <property type="entry name" value="GH16_2"/>
    <property type="match status" value="1"/>
</dbReference>
<keyword evidence="6 10" id="KW-0472">Membrane</keyword>
<dbReference type="STRING" id="231916.A0A409YPB1"/>
<evidence type="ECO:0000256" key="7">
    <source>
        <dbReference type="ARBA" id="ARBA00023180"/>
    </source>
</evidence>
<dbReference type="InterPro" id="IPR000757">
    <property type="entry name" value="Beta-glucanase-like"/>
</dbReference>
<dbReference type="OrthoDB" id="412647at2759"/>
<dbReference type="GO" id="GO:0005789">
    <property type="term" value="C:endoplasmic reticulum membrane"/>
    <property type="evidence" value="ECO:0007669"/>
    <property type="project" value="TreeGrafter"/>
</dbReference>
<name>A0A409YPB1_9AGAR</name>
<dbReference type="Proteomes" id="UP000284706">
    <property type="component" value="Unassembled WGS sequence"/>
</dbReference>
<sequence length="613" mass="67776">MSRHPNGRFTAQNPSQTSLLSSSRPSPSGYSARPGPSSSPVRTINRKPSTTSSQSHADTRSLNGHPPSLSEKYALSASPATWGSPLFMNNPEPDDWLHNPDPRRDRRTDHGGSIFTLRGLGNLGCLSVIATGFMTLFAGYPLLTHFLEHKQTNQGGFNLGGINASGQVPDLPGNFQLIDKDTPKEAYTYPSFEDGSDMVLVFSDEFTQDGRSFYPGDDPFWEAVDLHYWGTDDLEWYDPQQVTTKDGKLHLRIDKVDDISLNHNLTYRSAMIQSCPRNKFCFTGGMILTSVQLPGYNNVSGLWPAVWTMGNLGRAGYGASTDGLWPYTYDSCDVGTLPNQTYPGTQTPLAAVEHGDPEVGGELSYLPGQRLSACTCPGESHPGPVRTDGSYVGRSAPELDVVEATIINNVGYASMSLQFAPFDAKYQFSDENDTTIFYDPTRTSLNSYRGGRYQQTASGLGLTNPDCYEKSGTGCFALYGFEYVPGFDNAYIHWINEVRAWTLKAAALEADTATEIGRRYLPQEPMYIIANLGISEGFGDIDFQNLTFPSTMQIDYIRVYQRKDSINIGCDPKDYPTSAYISTYEEVYTNYNLTVWSDYGQPWPKNKKIPGNC</sequence>
<keyword evidence="4" id="KW-0735">Signal-anchor</keyword>
<evidence type="ECO:0000256" key="9">
    <source>
        <dbReference type="SAM" id="MobiDB-lite"/>
    </source>
</evidence>
<dbReference type="FunCoup" id="A0A409YPB1">
    <property type="interactions" value="71"/>
</dbReference>
<evidence type="ECO:0000259" key="11">
    <source>
        <dbReference type="PROSITE" id="PS51762"/>
    </source>
</evidence>
<dbReference type="InParanoid" id="A0A409YPB1"/>
<feature type="compositionally biased region" description="Low complexity" evidence="9">
    <location>
        <begin position="14"/>
        <end position="40"/>
    </location>
</feature>
<dbReference type="GO" id="GO:0006078">
    <property type="term" value="P:(1-&gt;6)-beta-D-glucan biosynthetic process"/>
    <property type="evidence" value="ECO:0007669"/>
    <property type="project" value="TreeGrafter"/>
</dbReference>
<feature type="compositionally biased region" description="Polar residues" evidence="9">
    <location>
        <begin position="46"/>
        <end position="62"/>
    </location>
</feature>
<evidence type="ECO:0000256" key="2">
    <source>
        <dbReference type="ARBA" id="ARBA00010962"/>
    </source>
</evidence>
<feature type="transmembrane region" description="Helical" evidence="10">
    <location>
        <begin position="123"/>
        <end position="143"/>
    </location>
</feature>
<comment type="caution">
    <text evidence="12">The sequence shown here is derived from an EMBL/GenBank/DDBJ whole genome shotgun (WGS) entry which is preliminary data.</text>
</comment>
<dbReference type="GO" id="GO:0005886">
    <property type="term" value="C:plasma membrane"/>
    <property type="evidence" value="ECO:0007669"/>
    <property type="project" value="TreeGrafter"/>
</dbReference>
<dbReference type="AlphaFoldDB" id="A0A409YPB1"/>
<evidence type="ECO:0000256" key="10">
    <source>
        <dbReference type="SAM" id="Phobius"/>
    </source>
</evidence>
<evidence type="ECO:0000313" key="12">
    <source>
        <dbReference type="EMBL" id="PPR04842.1"/>
    </source>
</evidence>
<proteinExistence type="inferred from homology"/>
<dbReference type="PANTHER" id="PTHR31361">
    <property type="entry name" value="BETA-GLUCAN SYNTHESIS-ASSOCIATED PROTEIN KRE6-RELATED"/>
    <property type="match status" value="1"/>
</dbReference>
<protein>
    <recommendedName>
        <fullName evidence="11">GH16 domain-containing protein</fullName>
    </recommendedName>
</protein>
<reference evidence="12 13" key="1">
    <citation type="journal article" date="2018" name="Evol. Lett.">
        <title>Horizontal gene cluster transfer increased hallucinogenic mushroom diversity.</title>
        <authorList>
            <person name="Reynolds H.T."/>
            <person name="Vijayakumar V."/>
            <person name="Gluck-Thaler E."/>
            <person name="Korotkin H.B."/>
            <person name="Matheny P.B."/>
            <person name="Slot J.C."/>
        </authorList>
    </citation>
    <scope>NUCLEOTIDE SEQUENCE [LARGE SCALE GENOMIC DNA]</scope>
    <source>
        <strain evidence="12 13">SRW20</strain>
    </source>
</reference>
<evidence type="ECO:0000256" key="5">
    <source>
        <dbReference type="ARBA" id="ARBA00022989"/>
    </source>
</evidence>
<dbReference type="InterPro" id="IPR005629">
    <property type="entry name" value="Skn1/Kre6/Sbg1"/>
</dbReference>
<keyword evidence="7" id="KW-0325">Glycoprotein</keyword>
<dbReference type="Pfam" id="PF03935">
    <property type="entry name" value="SKN1_KRE6_Sbg1"/>
    <property type="match status" value="1"/>
</dbReference>
<feature type="domain" description="GH16" evidence="11">
    <location>
        <begin position="182"/>
        <end position="565"/>
    </location>
</feature>
<evidence type="ECO:0000256" key="3">
    <source>
        <dbReference type="ARBA" id="ARBA00022692"/>
    </source>
</evidence>
<comment type="similarity">
    <text evidence="2">Belongs to the SKN1/KRE6 family.</text>
</comment>
<evidence type="ECO:0000313" key="13">
    <source>
        <dbReference type="Proteomes" id="UP000284706"/>
    </source>
</evidence>
<evidence type="ECO:0000256" key="8">
    <source>
        <dbReference type="ARBA" id="ARBA00023316"/>
    </source>
</evidence>
<keyword evidence="8" id="KW-0961">Cell wall biogenesis/degradation</keyword>
<dbReference type="Gene3D" id="2.60.120.200">
    <property type="match status" value="2"/>
</dbReference>
<evidence type="ECO:0000256" key="6">
    <source>
        <dbReference type="ARBA" id="ARBA00023136"/>
    </source>
</evidence>